<dbReference type="EMBL" id="LS483250">
    <property type="protein sequence ID" value="SQD78252.1"/>
    <property type="molecule type" value="Genomic_DNA"/>
</dbReference>
<accession>A0A330LP86</accession>
<dbReference type="AlphaFoldDB" id="A0A330LP86"/>
<evidence type="ECO:0000313" key="2">
    <source>
        <dbReference type="Proteomes" id="UP000250163"/>
    </source>
</evidence>
<dbReference type="Proteomes" id="UP000250163">
    <property type="component" value="Chromosome MORIYA"/>
</dbReference>
<organism evidence="1 2">
    <name type="scientific">Moritella yayanosii</name>
    <dbReference type="NCBI Taxonomy" id="69539"/>
    <lineage>
        <taxon>Bacteria</taxon>
        <taxon>Pseudomonadati</taxon>
        <taxon>Pseudomonadota</taxon>
        <taxon>Gammaproteobacteria</taxon>
        <taxon>Alteromonadales</taxon>
        <taxon>Moritellaceae</taxon>
        <taxon>Moritella</taxon>
    </lineage>
</organism>
<protein>
    <submittedName>
        <fullName evidence="1">Uncharacterized protein</fullName>
    </submittedName>
</protein>
<gene>
    <name evidence="1" type="ORF">MORIYA_1774</name>
</gene>
<name>A0A330LP86_9GAMM</name>
<keyword evidence="2" id="KW-1185">Reference proteome</keyword>
<evidence type="ECO:0000313" key="1">
    <source>
        <dbReference type="EMBL" id="SQD78252.1"/>
    </source>
</evidence>
<dbReference type="KEGG" id="mya:MORIYA_1774"/>
<reference evidence="2" key="1">
    <citation type="submission" date="2018-05" db="EMBL/GenBank/DDBJ databases">
        <authorList>
            <person name="Cea G.-C."/>
            <person name="William W."/>
        </authorList>
    </citation>
    <scope>NUCLEOTIDE SEQUENCE [LARGE SCALE GENOMIC DNA]</scope>
    <source>
        <strain evidence="2">DB21MT 5</strain>
    </source>
</reference>
<sequence>MNKGSVKNDVPRLQLSHSFLVFKQGRNTDMIVMFIPVMHHIFFTQNKKGAVQITIEQSQDNEKINP</sequence>
<proteinExistence type="predicted"/>